<comment type="catalytic activity">
    <reaction evidence="1">
        <text>ATP + protein L-histidine = ADP + protein N-phospho-L-histidine.</text>
        <dbReference type="EC" id="2.7.13.3"/>
    </reaction>
</comment>
<dbReference type="SUPFAM" id="SSF47384">
    <property type="entry name" value="Homodimeric domain of signal transducing histidine kinase"/>
    <property type="match status" value="1"/>
</dbReference>
<dbReference type="AlphaFoldDB" id="A0A0U1PXJ4"/>
<keyword evidence="10" id="KW-0812">Transmembrane</keyword>
<keyword evidence="7 13" id="KW-0418">Kinase</keyword>
<evidence type="ECO:0000256" key="9">
    <source>
        <dbReference type="ARBA" id="ARBA00023012"/>
    </source>
</evidence>
<feature type="domain" description="HAMP" evidence="12">
    <location>
        <begin position="325"/>
        <end position="377"/>
    </location>
</feature>
<dbReference type="GO" id="GO:0000155">
    <property type="term" value="F:phosphorelay sensor kinase activity"/>
    <property type="evidence" value="ECO:0007669"/>
    <property type="project" value="InterPro"/>
</dbReference>
<dbReference type="InterPro" id="IPR036097">
    <property type="entry name" value="HisK_dim/P_sf"/>
</dbReference>
<dbReference type="PANTHER" id="PTHR43065">
    <property type="entry name" value="SENSOR HISTIDINE KINASE"/>
    <property type="match status" value="1"/>
</dbReference>
<name>A0A0U1PXJ4_9BURK</name>
<dbReference type="PANTHER" id="PTHR43065:SF10">
    <property type="entry name" value="PEROXIDE STRESS-ACTIVATED HISTIDINE KINASE MAK3"/>
    <property type="match status" value="1"/>
</dbReference>
<evidence type="ECO:0000256" key="1">
    <source>
        <dbReference type="ARBA" id="ARBA00000085"/>
    </source>
</evidence>
<evidence type="ECO:0000259" key="12">
    <source>
        <dbReference type="PROSITE" id="PS50885"/>
    </source>
</evidence>
<proteinExistence type="predicted"/>
<dbReference type="InterPro" id="IPR003660">
    <property type="entry name" value="HAMP_dom"/>
</dbReference>
<keyword evidence="10" id="KW-1133">Transmembrane helix</keyword>
<dbReference type="Pfam" id="PF00512">
    <property type="entry name" value="HisKA"/>
    <property type="match status" value="1"/>
</dbReference>
<dbReference type="PROSITE" id="PS50109">
    <property type="entry name" value="HIS_KIN"/>
    <property type="match status" value="1"/>
</dbReference>
<dbReference type="InterPro" id="IPR003594">
    <property type="entry name" value="HATPase_dom"/>
</dbReference>
<keyword evidence="6" id="KW-0547">Nucleotide-binding</keyword>
<keyword evidence="8" id="KW-0067">ATP-binding</keyword>
<dbReference type="PROSITE" id="PS50885">
    <property type="entry name" value="HAMP"/>
    <property type="match status" value="1"/>
</dbReference>
<evidence type="ECO:0000256" key="4">
    <source>
        <dbReference type="ARBA" id="ARBA00022553"/>
    </source>
</evidence>
<dbReference type="Gene3D" id="1.10.287.130">
    <property type="match status" value="1"/>
</dbReference>
<dbReference type="Pfam" id="PF00672">
    <property type="entry name" value="HAMP"/>
    <property type="match status" value="1"/>
</dbReference>
<dbReference type="Proteomes" id="UP000050580">
    <property type="component" value="Unassembled WGS sequence"/>
</dbReference>
<accession>A0A0U1PXJ4</accession>
<dbReference type="Gene3D" id="3.30.565.10">
    <property type="entry name" value="Histidine kinase-like ATPase, C-terminal domain"/>
    <property type="match status" value="1"/>
</dbReference>
<feature type="transmembrane region" description="Helical" evidence="10">
    <location>
        <begin position="46"/>
        <end position="73"/>
    </location>
</feature>
<dbReference type="Gene3D" id="3.30.450.20">
    <property type="entry name" value="PAS domain"/>
    <property type="match status" value="1"/>
</dbReference>
<dbReference type="PIRSF" id="PIRSF037532">
    <property type="entry name" value="STHK_NtrY"/>
    <property type="match status" value="1"/>
</dbReference>
<reference evidence="13 14" key="1">
    <citation type="submission" date="2015-05" db="EMBL/GenBank/DDBJ databases">
        <title>Draft genome sequence of Lampropedia sp. CT6, isolated from the microbial mat of a hot water spring, located at Manikaran, India.</title>
        <authorList>
            <person name="Tripathi C."/>
            <person name="Rani P."/>
            <person name="Mahato N.K."/>
            <person name="Lal R."/>
        </authorList>
    </citation>
    <scope>NUCLEOTIDE SEQUENCE [LARGE SCALE GENOMIC DNA]</scope>
    <source>
        <strain evidence="13 14">CT6</strain>
    </source>
</reference>
<keyword evidence="10" id="KW-0472">Membrane</keyword>
<comment type="caution">
    <text evidence="13">The sequence shown here is derived from an EMBL/GenBank/DDBJ whole genome shotgun (WGS) entry which is preliminary data.</text>
</comment>
<dbReference type="SUPFAM" id="SSF158472">
    <property type="entry name" value="HAMP domain-like"/>
    <property type="match status" value="1"/>
</dbReference>
<keyword evidence="5" id="KW-0808">Transferase</keyword>
<feature type="transmembrane region" description="Helical" evidence="10">
    <location>
        <begin position="300"/>
        <end position="323"/>
    </location>
</feature>
<evidence type="ECO:0000256" key="2">
    <source>
        <dbReference type="ARBA" id="ARBA00004370"/>
    </source>
</evidence>
<sequence length="767" mass="83834">MLPAARTARRTRWALGVAVAVAAAIALVLLFLLALATNNQELYEHYYPWLVVVNVTVAAMLLLALLWGAWRLFSRLRQNKFGSRLLLKLAGLFCIVAILPGLLVYVISYQFVSRSIENWFDARVESALTAGVGMARTTLDAWVVNNTARARYSASQLEQVRPASLAIALEQIREQFDATSVVLWRANGEVELSTGEAQRFQLRPDRPPPQAFQTARERREWATLEGLEQAELDGTSPVQVQTMVLVRGLGGTLSLSNEGIRFLQITVPVPQALIADAFAVQQANREYQQRALGREGLRRMYIGTLTLSLFLAVFGAIVLAVLLGNQLLRPILILADGVREVAAGNLAPKVALPRNDELAGLTRAFALMTHQLAAARDSERKSIEALDASRAQLQTMMDNLTAGVLVLRPDGVITACNPGATRVLRAPVGAYLGKALPSVPGLESFGQSVLQHFQAGAALGDGRDVGHWQHTYELYAAPHGAAPTRPSQDFSLTIVARGALLPDGNWLLVIDDISDVVSAQRAQAWAEVARRLAHEIKNPLTPIQLSAERLQMRLSGKLPEKEEAILTKSVRTIVEQVEAMQRLVNEFRDYARLPTARLEPVDLNHILQDVMQLYGPENASYPVVAELESSLPPVLGDAMQLRQIIHNLLQNAQDASLQAQEQRDQPPAPVRVSTQWNKAKERVILCVQDNGTGFPPNMLQRVFEPYVTTKVKGTGLGLAVVKKIADEHQAVIELGNALDAGGQIVGARVSLSFQPVAASSPQQSPLH</sequence>
<dbReference type="SMART" id="SM00304">
    <property type="entry name" value="HAMP"/>
    <property type="match status" value="1"/>
</dbReference>
<dbReference type="SMART" id="SM00387">
    <property type="entry name" value="HATPase_c"/>
    <property type="match status" value="1"/>
</dbReference>
<dbReference type="GO" id="GO:0016020">
    <property type="term" value="C:membrane"/>
    <property type="evidence" value="ECO:0007669"/>
    <property type="project" value="UniProtKB-SubCell"/>
</dbReference>
<protein>
    <recommendedName>
        <fullName evidence="3">histidine kinase</fullName>
        <ecNumber evidence="3">2.7.13.3</ecNumber>
    </recommendedName>
</protein>
<dbReference type="PATRIC" id="fig|1610491.3.peg.2494"/>
<dbReference type="EC" id="2.7.13.3" evidence="3"/>
<dbReference type="CDD" id="cd06225">
    <property type="entry name" value="HAMP"/>
    <property type="match status" value="1"/>
</dbReference>
<keyword evidence="14" id="KW-1185">Reference proteome</keyword>
<keyword evidence="9" id="KW-0902">Two-component regulatory system</keyword>
<dbReference type="InterPro" id="IPR005467">
    <property type="entry name" value="His_kinase_dom"/>
</dbReference>
<feature type="transmembrane region" description="Helical" evidence="10">
    <location>
        <begin position="127"/>
        <end position="144"/>
    </location>
</feature>
<dbReference type="Gene3D" id="6.10.340.10">
    <property type="match status" value="1"/>
</dbReference>
<evidence type="ECO:0000313" key="14">
    <source>
        <dbReference type="Proteomes" id="UP000050580"/>
    </source>
</evidence>
<dbReference type="Pfam" id="PF02518">
    <property type="entry name" value="HATPase_c"/>
    <property type="match status" value="1"/>
</dbReference>
<evidence type="ECO:0000313" key="13">
    <source>
        <dbReference type="EMBL" id="KKW67239.1"/>
    </source>
</evidence>
<dbReference type="InterPro" id="IPR003661">
    <property type="entry name" value="HisK_dim/P_dom"/>
</dbReference>
<evidence type="ECO:0000259" key="11">
    <source>
        <dbReference type="PROSITE" id="PS50109"/>
    </source>
</evidence>
<dbReference type="InterPro" id="IPR004358">
    <property type="entry name" value="Sig_transdc_His_kin-like_C"/>
</dbReference>
<evidence type="ECO:0000256" key="10">
    <source>
        <dbReference type="SAM" id="Phobius"/>
    </source>
</evidence>
<dbReference type="InterPro" id="IPR035965">
    <property type="entry name" value="PAS-like_dom_sf"/>
</dbReference>
<evidence type="ECO:0000256" key="8">
    <source>
        <dbReference type="ARBA" id="ARBA00022840"/>
    </source>
</evidence>
<evidence type="ECO:0000256" key="3">
    <source>
        <dbReference type="ARBA" id="ARBA00012438"/>
    </source>
</evidence>
<gene>
    <name evidence="13" type="ORF">AAV94_11635</name>
</gene>
<dbReference type="CDD" id="cd00082">
    <property type="entry name" value="HisKA"/>
    <property type="match status" value="1"/>
</dbReference>
<dbReference type="SMART" id="SM00388">
    <property type="entry name" value="HisKA"/>
    <property type="match status" value="1"/>
</dbReference>
<dbReference type="InterPro" id="IPR036890">
    <property type="entry name" value="HATPase_C_sf"/>
</dbReference>
<keyword evidence="4" id="KW-0597">Phosphoprotein</keyword>
<comment type="subcellular location">
    <subcellularLocation>
        <location evidence="2">Membrane</location>
    </subcellularLocation>
</comment>
<dbReference type="SUPFAM" id="SSF55785">
    <property type="entry name" value="PYP-like sensor domain (PAS domain)"/>
    <property type="match status" value="1"/>
</dbReference>
<evidence type="ECO:0000256" key="5">
    <source>
        <dbReference type="ARBA" id="ARBA00022679"/>
    </source>
</evidence>
<feature type="domain" description="Histidine kinase" evidence="11">
    <location>
        <begin position="531"/>
        <end position="757"/>
    </location>
</feature>
<dbReference type="GO" id="GO:0005524">
    <property type="term" value="F:ATP binding"/>
    <property type="evidence" value="ECO:0007669"/>
    <property type="project" value="UniProtKB-KW"/>
</dbReference>
<feature type="transmembrane region" description="Helical" evidence="10">
    <location>
        <begin position="85"/>
        <end position="107"/>
    </location>
</feature>
<evidence type="ECO:0000256" key="6">
    <source>
        <dbReference type="ARBA" id="ARBA00022741"/>
    </source>
</evidence>
<dbReference type="InterPro" id="IPR017232">
    <property type="entry name" value="NtrY"/>
</dbReference>
<dbReference type="PRINTS" id="PR00344">
    <property type="entry name" value="BCTRLSENSOR"/>
</dbReference>
<evidence type="ECO:0000256" key="7">
    <source>
        <dbReference type="ARBA" id="ARBA00022777"/>
    </source>
</evidence>
<dbReference type="EMBL" id="LBNQ01000034">
    <property type="protein sequence ID" value="KKW67239.1"/>
    <property type="molecule type" value="Genomic_DNA"/>
</dbReference>
<organism evidence="13 14">
    <name type="scientific">Lampropedia cohaerens</name>
    <dbReference type="NCBI Taxonomy" id="1610491"/>
    <lineage>
        <taxon>Bacteria</taxon>
        <taxon>Pseudomonadati</taxon>
        <taxon>Pseudomonadota</taxon>
        <taxon>Betaproteobacteria</taxon>
        <taxon>Burkholderiales</taxon>
        <taxon>Comamonadaceae</taxon>
        <taxon>Lampropedia</taxon>
    </lineage>
</organism>
<dbReference type="SUPFAM" id="SSF55874">
    <property type="entry name" value="ATPase domain of HSP90 chaperone/DNA topoisomerase II/histidine kinase"/>
    <property type="match status" value="1"/>
</dbReference>
<dbReference type="STRING" id="1610491.AAV94_11635"/>